<feature type="repeat" description="PPR" evidence="2">
    <location>
        <begin position="272"/>
        <end position="306"/>
    </location>
</feature>
<dbReference type="EMBL" id="JAKUCV010000421">
    <property type="protein sequence ID" value="KAJ4850091.1"/>
    <property type="molecule type" value="Genomic_DNA"/>
</dbReference>
<evidence type="ECO:0000256" key="1">
    <source>
        <dbReference type="ARBA" id="ARBA00022737"/>
    </source>
</evidence>
<dbReference type="Pfam" id="PF13041">
    <property type="entry name" value="PPR_2"/>
    <property type="match status" value="2"/>
</dbReference>
<accession>A0A9Q0GHU9</accession>
<feature type="repeat" description="PPR" evidence="2">
    <location>
        <begin position="373"/>
        <end position="407"/>
    </location>
</feature>
<evidence type="ECO:0008006" key="5">
    <source>
        <dbReference type="Google" id="ProtNLM"/>
    </source>
</evidence>
<dbReference type="GO" id="GO:0003723">
    <property type="term" value="F:RNA binding"/>
    <property type="evidence" value="ECO:0007669"/>
    <property type="project" value="InterPro"/>
</dbReference>
<dbReference type="InterPro" id="IPR046960">
    <property type="entry name" value="PPR_At4g14850-like_plant"/>
</dbReference>
<dbReference type="InterPro" id="IPR046848">
    <property type="entry name" value="E_motif"/>
</dbReference>
<feature type="repeat" description="PPR" evidence="2">
    <location>
        <begin position="174"/>
        <end position="208"/>
    </location>
</feature>
<dbReference type="InterPro" id="IPR002885">
    <property type="entry name" value="PPR_rpt"/>
</dbReference>
<dbReference type="PROSITE" id="PS51375">
    <property type="entry name" value="PPR"/>
    <property type="match status" value="4"/>
</dbReference>
<name>A0A9Q0GHU9_9ROSI</name>
<dbReference type="NCBIfam" id="TIGR00756">
    <property type="entry name" value="PPR"/>
    <property type="match status" value="4"/>
</dbReference>
<evidence type="ECO:0000256" key="2">
    <source>
        <dbReference type="PROSITE-ProRule" id="PRU00708"/>
    </source>
</evidence>
<protein>
    <recommendedName>
        <fullName evidence="5">Pentacotripeptide-repeat region of PRORP domain-containing protein</fullName>
    </recommendedName>
</protein>
<dbReference type="Gene3D" id="1.25.40.10">
    <property type="entry name" value="Tetratricopeptide repeat domain"/>
    <property type="match status" value="3"/>
</dbReference>
<keyword evidence="4" id="KW-1185">Reference proteome</keyword>
<dbReference type="PANTHER" id="PTHR47926">
    <property type="entry name" value="PENTATRICOPEPTIDE REPEAT-CONTAINING PROTEIN"/>
    <property type="match status" value="1"/>
</dbReference>
<dbReference type="FunFam" id="1.25.40.10:FF:000436">
    <property type="entry name" value="Pentatricopeptide repeat-containing protein At5g39350 family"/>
    <property type="match status" value="1"/>
</dbReference>
<feature type="repeat" description="PPR" evidence="2">
    <location>
        <begin position="408"/>
        <end position="438"/>
    </location>
</feature>
<proteinExistence type="predicted"/>
<dbReference type="OrthoDB" id="825304at2759"/>
<dbReference type="Pfam" id="PF20431">
    <property type="entry name" value="E_motif"/>
    <property type="match status" value="1"/>
</dbReference>
<dbReference type="Proteomes" id="UP001141552">
    <property type="component" value="Unassembled WGS sequence"/>
</dbReference>
<dbReference type="FunFam" id="1.25.40.10:FF:000511">
    <property type="entry name" value="Pentatricopeptide repeat-containing protein"/>
    <property type="match status" value="1"/>
</dbReference>
<evidence type="ECO:0000313" key="3">
    <source>
        <dbReference type="EMBL" id="KAJ4850091.1"/>
    </source>
</evidence>
<organism evidence="3 4">
    <name type="scientific">Turnera subulata</name>
    <dbReference type="NCBI Taxonomy" id="218843"/>
    <lineage>
        <taxon>Eukaryota</taxon>
        <taxon>Viridiplantae</taxon>
        <taxon>Streptophyta</taxon>
        <taxon>Embryophyta</taxon>
        <taxon>Tracheophyta</taxon>
        <taxon>Spermatophyta</taxon>
        <taxon>Magnoliopsida</taxon>
        <taxon>eudicotyledons</taxon>
        <taxon>Gunneridae</taxon>
        <taxon>Pentapetalae</taxon>
        <taxon>rosids</taxon>
        <taxon>fabids</taxon>
        <taxon>Malpighiales</taxon>
        <taxon>Passifloraceae</taxon>
        <taxon>Turnera</taxon>
    </lineage>
</organism>
<evidence type="ECO:0000313" key="4">
    <source>
        <dbReference type="Proteomes" id="UP001141552"/>
    </source>
</evidence>
<reference evidence="3" key="2">
    <citation type="journal article" date="2023" name="Plants (Basel)">
        <title>Annotation of the Turnera subulata (Passifloraceae) Draft Genome Reveals the S-Locus Evolved after the Divergence of Turneroideae from Passifloroideae in a Stepwise Manner.</title>
        <authorList>
            <person name="Henning P.M."/>
            <person name="Roalson E.H."/>
            <person name="Mir W."/>
            <person name="McCubbin A.G."/>
            <person name="Shore J.S."/>
        </authorList>
    </citation>
    <scope>NUCLEOTIDE SEQUENCE</scope>
    <source>
        <strain evidence="3">F60SS</strain>
    </source>
</reference>
<dbReference type="AlphaFoldDB" id="A0A9Q0GHU9"/>
<keyword evidence="1" id="KW-0677">Repeat</keyword>
<dbReference type="PANTHER" id="PTHR47926:SF459">
    <property type="entry name" value="PENTATRICOPEPTIDE REPEAT-CONTAINING PROTEIN"/>
    <property type="match status" value="1"/>
</dbReference>
<dbReference type="FunFam" id="1.25.40.10:FF:000968">
    <property type="entry name" value="Pentatricopeptide repeat-containing protein, mitochondrial"/>
    <property type="match status" value="1"/>
</dbReference>
<dbReference type="Pfam" id="PF01535">
    <property type="entry name" value="PPR"/>
    <property type="match status" value="3"/>
</dbReference>
<reference evidence="3" key="1">
    <citation type="submission" date="2022-02" db="EMBL/GenBank/DDBJ databases">
        <authorList>
            <person name="Henning P.M."/>
            <person name="McCubbin A.G."/>
            <person name="Shore J.S."/>
        </authorList>
    </citation>
    <scope>NUCLEOTIDE SEQUENCE</scope>
    <source>
        <strain evidence="3">F60SS</strain>
        <tissue evidence="3">Leaves</tissue>
    </source>
</reference>
<dbReference type="InterPro" id="IPR011990">
    <property type="entry name" value="TPR-like_helical_dom_sf"/>
</dbReference>
<dbReference type="GO" id="GO:0009451">
    <property type="term" value="P:RNA modification"/>
    <property type="evidence" value="ECO:0007669"/>
    <property type="project" value="InterPro"/>
</dbReference>
<comment type="caution">
    <text evidence="3">The sequence shown here is derived from an EMBL/GenBank/DDBJ whole genome shotgun (WGS) entry which is preliminary data.</text>
</comment>
<gene>
    <name evidence="3" type="ORF">Tsubulata_011588</name>
</gene>
<sequence length="591" mass="65225">MTKIKLSLKWVLLGCIDNCLNLKSFKRIHAQLVTSGIASNDLVVNAAVDFFGKSVAFVDYACDFLKHCDSALSSFPFNRLVSSYGDSDRPKAAVLAYRQLVRDGFLSDKYTFPPVFKSCTKFSGVGEGRQVHGVVVKMGFLCDLYVQNSLVHFYSFCGDCSSAGRVFDEMLERDVVSWTSVISGFVKTGLFDEAIALFLKMDVEPAVATFVSVLVACGRKGCLSMGKGIHGLIFKRGFADCSEISNALMDVYVKCQCLCEAKQIFDELHEKDLVSWTTIISGLVQSKRPKESLELFADMQSSGVEPDKVILTSLLSACASLGALDYGRWVHEYIDRRAIKWDIQIGTAMVDMYAKCGCIEMALQMFNGMPVKNVLTWNVLLNGLAVNGHGHEALEKFEEMVRAGMRPNKVTFLAILTACCHSGLVDEGRQYFHHMLSHYDLSPQLEHYGCMIDLLCKAGLLVDAVELTKSMPMSPDVLIIGALLSACKASGDTQLSQEILDHLAELESNDSGVYVLLSNIYAANQQWADVTRVRKLMKRKGIKKAPGSSVVDIDGKSHEFIAGDSRHPQNVETCKQLKFLTDQVFLEGGQP</sequence>